<gene>
    <name evidence="2" type="ORF">SVUK_LOCUS5921</name>
</gene>
<proteinExistence type="predicted"/>
<feature type="non-terminal residue" evidence="2">
    <location>
        <position position="212"/>
    </location>
</feature>
<feature type="compositionally biased region" description="Basic and acidic residues" evidence="1">
    <location>
        <begin position="26"/>
        <end position="42"/>
    </location>
</feature>
<feature type="compositionally biased region" description="Basic and acidic residues" evidence="1">
    <location>
        <begin position="62"/>
        <end position="81"/>
    </location>
</feature>
<protein>
    <submittedName>
        <fullName evidence="2">Uncharacterized protein</fullName>
    </submittedName>
</protein>
<evidence type="ECO:0000313" key="3">
    <source>
        <dbReference type="Proteomes" id="UP000270094"/>
    </source>
</evidence>
<accession>A0A3P7ISU0</accession>
<name>A0A3P7ISU0_STRVU</name>
<feature type="region of interest" description="Disordered" evidence="1">
    <location>
        <begin position="1"/>
        <end position="124"/>
    </location>
</feature>
<keyword evidence="3" id="KW-1185">Reference proteome</keyword>
<dbReference type="EMBL" id="UYYB01018160">
    <property type="protein sequence ID" value="VDM70923.1"/>
    <property type="molecule type" value="Genomic_DNA"/>
</dbReference>
<sequence>MSLADGSELVSCEKDGRDSVGSASDLHGRAVDEDSEQDEQRMVARRRFSYENIDGVGDDASSDSRGRTDHDSTDEISKNEEESSYDEFNGDCESSQHTDVAGGTSDDDGVGSRPLLEDDALDDDEEEIFDGVSISQEQQLQDATKSLLIDASFDATASRKNTNPFLVSASDETPKISPVLPPVVASTSWVENETMASVSSGFDEVQTTFFPP</sequence>
<dbReference type="Proteomes" id="UP000270094">
    <property type="component" value="Unassembled WGS sequence"/>
</dbReference>
<dbReference type="AlphaFoldDB" id="A0A3P7ISU0"/>
<evidence type="ECO:0000313" key="2">
    <source>
        <dbReference type="EMBL" id="VDM70923.1"/>
    </source>
</evidence>
<reference evidence="2 3" key="1">
    <citation type="submission" date="2018-11" db="EMBL/GenBank/DDBJ databases">
        <authorList>
            <consortium name="Pathogen Informatics"/>
        </authorList>
    </citation>
    <scope>NUCLEOTIDE SEQUENCE [LARGE SCALE GENOMIC DNA]</scope>
</reference>
<evidence type="ECO:0000256" key="1">
    <source>
        <dbReference type="SAM" id="MobiDB-lite"/>
    </source>
</evidence>
<dbReference type="OrthoDB" id="5869104at2759"/>
<organism evidence="2 3">
    <name type="scientific">Strongylus vulgaris</name>
    <name type="common">Blood worm</name>
    <dbReference type="NCBI Taxonomy" id="40348"/>
    <lineage>
        <taxon>Eukaryota</taxon>
        <taxon>Metazoa</taxon>
        <taxon>Ecdysozoa</taxon>
        <taxon>Nematoda</taxon>
        <taxon>Chromadorea</taxon>
        <taxon>Rhabditida</taxon>
        <taxon>Rhabditina</taxon>
        <taxon>Rhabditomorpha</taxon>
        <taxon>Strongyloidea</taxon>
        <taxon>Strongylidae</taxon>
        <taxon>Strongylus</taxon>
    </lineage>
</organism>